<name>A0ACA9N084_9GLOM</name>
<accession>A0ACA9N084</accession>
<reference evidence="1" key="1">
    <citation type="submission" date="2021-06" db="EMBL/GenBank/DDBJ databases">
        <authorList>
            <person name="Kallberg Y."/>
            <person name="Tangrot J."/>
            <person name="Rosling A."/>
        </authorList>
    </citation>
    <scope>NUCLEOTIDE SEQUENCE</scope>
    <source>
        <strain evidence="1">AU212A</strain>
    </source>
</reference>
<proteinExistence type="predicted"/>
<dbReference type="EMBL" id="CAJVPM010017081">
    <property type="protein sequence ID" value="CAG8617959.1"/>
    <property type="molecule type" value="Genomic_DNA"/>
</dbReference>
<feature type="non-terminal residue" evidence="1">
    <location>
        <position position="1"/>
    </location>
</feature>
<keyword evidence="2" id="KW-1185">Reference proteome</keyword>
<sequence>DYKMKLDSLFKKKLNIIKDEHDLAYLETLNKDSLWDIITISIIKCARSTLLGKKSTVGKPVPEKEKKREILKKT</sequence>
<evidence type="ECO:0000313" key="2">
    <source>
        <dbReference type="Proteomes" id="UP000789860"/>
    </source>
</evidence>
<organism evidence="1 2">
    <name type="scientific">Scutellospora calospora</name>
    <dbReference type="NCBI Taxonomy" id="85575"/>
    <lineage>
        <taxon>Eukaryota</taxon>
        <taxon>Fungi</taxon>
        <taxon>Fungi incertae sedis</taxon>
        <taxon>Mucoromycota</taxon>
        <taxon>Glomeromycotina</taxon>
        <taxon>Glomeromycetes</taxon>
        <taxon>Diversisporales</taxon>
        <taxon>Gigasporaceae</taxon>
        <taxon>Scutellospora</taxon>
    </lineage>
</organism>
<gene>
    <name evidence="1" type="ORF">SCALOS_LOCUS7546</name>
</gene>
<comment type="caution">
    <text evidence="1">The sequence shown here is derived from an EMBL/GenBank/DDBJ whole genome shotgun (WGS) entry which is preliminary data.</text>
</comment>
<dbReference type="Proteomes" id="UP000789860">
    <property type="component" value="Unassembled WGS sequence"/>
</dbReference>
<evidence type="ECO:0000313" key="1">
    <source>
        <dbReference type="EMBL" id="CAG8617959.1"/>
    </source>
</evidence>
<protein>
    <submittedName>
        <fullName evidence="1">5100_t:CDS:1</fullName>
    </submittedName>
</protein>